<dbReference type="PANTHER" id="PTHR34351">
    <property type="entry name" value="SLR1927 PROTEIN-RELATED"/>
    <property type="match status" value="1"/>
</dbReference>
<organism evidence="2 3">
    <name type="scientific">Alteromonas pelagimontana</name>
    <dbReference type="NCBI Taxonomy" id="1858656"/>
    <lineage>
        <taxon>Bacteria</taxon>
        <taxon>Pseudomonadati</taxon>
        <taxon>Pseudomonadota</taxon>
        <taxon>Gammaproteobacteria</taxon>
        <taxon>Alteromonadales</taxon>
        <taxon>Alteromonadaceae</taxon>
        <taxon>Alteromonas/Salinimonas group</taxon>
        <taxon>Alteromonas</taxon>
    </lineage>
</organism>
<dbReference type="Proteomes" id="UP000219285">
    <property type="component" value="Chromosome"/>
</dbReference>
<keyword evidence="1" id="KW-0472">Membrane</keyword>
<evidence type="ECO:0000313" key="3">
    <source>
        <dbReference type="Proteomes" id="UP000219285"/>
    </source>
</evidence>
<evidence type="ECO:0000256" key="1">
    <source>
        <dbReference type="SAM" id="Phobius"/>
    </source>
</evidence>
<sequence length="323" mass="36934">MQLIAKHWRQRLLQWLDKRIPASQQHQLDLRSIFIFPGWFGLGYLVMCICLFVLGTNYQNNLMLFLCYFLLALFLLNLFSSYLNFARIQIKAETVTPVFAGDIAVICLRITTDNEPSAHGLLHASWWQEKSRITIDLDTDLPHIVLPFATQQRGVIPLPRITCYTEYPLGLYKCWTHLDFSQTLNIYPAPVPCAIDLQHNQADTGNIATEHAGHDDFNGLKNYQAGEPLHRVAWKNVAKGGDWVSKSFSEQQSATGYLVLPSTYTDLETELGKLAYQVIKLTDKKIEFGMQLQNIEIPVAKGERHKHQCLTALAQFNRQEKVK</sequence>
<protein>
    <submittedName>
        <fullName evidence="2">DUF58 domain-containing protein</fullName>
    </submittedName>
</protein>
<dbReference type="RefSeq" id="WP_075609001.1">
    <property type="nucleotide sequence ID" value="NZ_CP052766.1"/>
</dbReference>
<feature type="transmembrane region" description="Helical" evidence="1">
    <location>
        <begin position="33"/>
        <end position="56"/>
    </location>
</feature>
<dbReference type="PANTHER" id="PTHR34351:SF1">
    <property type="entry name" value="SLR1927 PROTEIN"/>
    <property type="match status" value="1"/>
</dbReference>
<accession>A0A6M4MAI6</accession>
<name>A0A6M4MAI6_9ALTE</name>
<gene>
    <name evidence="2" type="ORF">CA267_002125</name>
</gene>
<keyword evidence="1" id="KW-1133">Transmembrane helix</keyword>
<reference evidence="3" key="1">
    <citation type="submission" date="2014-12" db="EMBL/GenBank/DDBJ databases">
        <title>Complete genome sequence of a multi-drug resistant Klebsiella pneumoniae.</title>
        <authorList>
            <person name="Hua X."/>
            <person name="Chen Q."/>
            <person name="Li X."/>
            <person name="Feng Y."/>
            <person name="Ruan Z."/>
            <person name="Yu Y."/>
        </authorList>
    </citation>
    <scope>NUCLEOTIDE SEQUENCE [LARGE SCALE GENOMIC DNA]</scope>
    <source>
        <strain evidence="3">5.12</strain>
    </source>
</reference>
<dbReference type="AlphaFoldDB" id="A0A6M4MAI6"/>
<dbReference type="EMBL" id="CP052766">
    <property type="protein sequence ID" value="QJR79680.1"/>
    <property type="molecule type" value="Genomic_DNA"/>
</dbReference>
<dbReference type="KEGG" id="apel:CA267_002125"/>
<keyword evidence="1" id="KW-0812">Transmembrane</keyword>
<proteinExistence type="predicted"/>
<evidence type="ECO:0000313" key="2">
    <source>
        <dbReference type="EMBL" id="QJR79680.1"/>
    </source>
</evidence>
<feature type="transmembrane region" description="Helical" evidence="1">
    <location>
        <begin position="62"/>
        <end position="83"/>
    </location>
</feature>
<dbReference type="OrthoDB" id="5298497at2"/>
<keyword evidence="3" id="KW-1185">Reference proteome</keyword>
<reference evidence="2 3" key="2">
    <citation type="submission" date="2020-04" db="EMBL/GenBank/DDBJ databases">
        <title>Complete genome sequence of Alteromonas pelagimontana 5.12T.</title>
        <authorList>
            <person name="Sinha R.K."/>
            <person name="Krishnan K.P."/>
            <person name="Kurian J.P."/>
        </authorList>
    </citation>
    <scope>NUCLEOTIDE SEQUENCE [LARGE SCALE GENOMIC DNA]</scope>
    <source>
        <strain evidence="2 3">5.12</strain>
    </source>
</reference>